<dbReference type="GeneID" id="122143699"/>
<name>A0A9R0AT11_CYPCA</name>
<dbReference type="PANTHER" id="PTHR21063:SF4">
    <property type="entry name" value="CD48 ANTIGEN-RELATED"/>
    <property type="match status" value="1"/>
</dbReference>
<feature type="transmembrane region" description="Helical" evidence="1">
    <location>
        <begin position="91"/>
        <end position="111"/>
    </location>
</feature>
<evidence type="ECO:0000256" key="1">
    <source>
        <dbReference type="SAM" id="Phobius"/>
    </source>
</evidence>
<evidence type="ECO:0000313" key="2">
    <source>
        <dbReference type="RefSeq" id="XP_042610224.1"/>
    </source>
</evidence>
<organism evidence="2">
    <name type="scientific">Cyprinus carpio</name>
    <name type="common">Common carp</name>
    <dbReference type="NCBI Taxonomy" id="7962"/>
    <lineage>
        <taxon>Eukaryota</taxon>
        <taxon>Metazoa</taxon>
        <taxon>Chordata</taxon>
        <taxon>Craniata</taxon>
        <taxon>Vertebrata</taxon>
        <taxon>Euteleostomi</taxon>
        <taxon>Actinopterygii</taxon>
        <taxon>Neopterygii</taxon>
        <taxon>Teleostei</taxon>
        <taxon>Ostariophysi</taxon>
        <taxon>Cypriniformes</taxon>
        <taxon>Cyprinidae</taxon>
        <taxon>Cyprininae</taxon>
        <taxon>Cyprinus</taxon>
    </lineage>
</organism>
<reference evidence="2" key="1">
    <citation type="submission" date="2025-08" db="UniProtKB">
        <authorList>
            <consortium name="RefSeq"/>
        </authorList>
    </citation>
    <scope>IDENTIFICATION</scope>
    <source>
        <tissue evidence="2">Muscle</tissue>
    </source>
</reference>
<dbReference type="PANTHER" id="PTHR21063">
    <property type="entry name" value="LFA-3"/>
    <property type="match status" value="1"/>
</dbReference>
<keyword evidence="1" id="KW-0812">Transmembrane</keyword>
<keyword evidence="1" id="KW-1133">Transmembrane helix</keyword>
<sequence length="364" mass="40238">MLWRFGDQGILLARIDTESSDVSLNDADDRFRGLLQLNQNGSLTIKKSRSEHAGLYELQIRGRESATAIPSFSQCCPRSRSFFRCCSRSCVFVVLVSVLLLVAAALALIYYRHKISKLTKQMAVAGEEKEETVMEGDSPTLRTGLTEINANDMIEWCYEAKDNCIAQINGETRRTSLSEGADGRFRSKLMLDNITGDLTISNVITIHSGLHKLNIISNSRKTKHMRFILTVSVKSVSVKEGASVLLQTAAEIQMEDLILWTFGAQNSLVVKSDSGKTSTGKQFIDRLDLNMTTGSLTIRNIRTTDSGHFKLQIINNEQTTIRRFNVTVTDSTSEGASEETTVVTPLLNGEVTDGGNEWQATSPV</sequence>
<accession>A0A9R0AT11</accession>
<dbReference type="KEGG" id="ccar:122143699"/>
<keyword evidence="1" id="KW-0472">Membrane</keyword>
<dbReference type="OrthoDB" id="8741746at2759"/>
<protein>
    <submittedName>
        <fullName evidence="2">Uncharacterized protein LOC122143699</fullName>
    </submittedName>
</protein>
<dbReference type="Proteomes" id="UP001155660">
    <property type="component" value="Unplaced"/>
</dbReference>
<gene>
    <name evidence="2" type="primary">LOC122143699</name>
</gene>
<dbReference type="AlphaFoldDB" id="A0A9R0AT11"/>
<dbReference type="RefSeq" id="XP_042610224.1">
    <property type="nucleotide sequence ID" value="XM_042754290.1"/>
</dbReference>
<proteinExistence type="predicted"/>